<evidence type="ECO:0000313" key="2">
    <source>
        <dbReference type="Proteomes" id="UP001165121"/>
    </source>
</evidence>
<dbReference type="EMBL" id="BSXT01000313">
    <property type="protein sequence ID" value="GMF24157.1"/>
    <property type="molecule type" value="Genomic_DNA"/>
</dbReference>
<gene>
    <name evidence="1" type="ORF">Pfra01_000399300</name>
</gene>
<reference evidence="1" key="1">
    <citation type="submission" date="2023-04" db="EMBL/GenBank/DDBJ databases">
        <title>Phytophthora fragariaefolia NBRC 109709.</title>
        <authorList>
            <person name="Ichikawa N."/>
            <person name="Sato H."/>
            <person name="Tonouchi N."/>
        </authorList>
    </citation>
    <scope>NUCLEOTIDE SEQUENCE</scope>
    <source>
        <strain evidence="1">NBRC 109709</strain>
    </source>
</reference>
<keyword evidence="2" id="KW-1185">Reference proteome</keyword>
<proteinExistence type="predicted"/>
<name>A0A9W6U1M4_9STRA</name>
<dbReference type="AlphaFoldDB" id="A0A9W6U1M4"/>
<comment type="caution">
    <text evidence="1">The sequence shown here is derived from an EMBL/GenBank/DDBJ whole genome shotgun (WGS) entry which is preliminary data.</text>
</comment>
<organism evidence="1 2">
    <name type="scientific">Phytophthora fragariaefolia</name>
    <dbReference type="NCBI Taxonomy" id="1490495"/>
    <lineage>
        <taxon>Eukaryota</taxon>
        <taxon>Sar</taxon>
        <taxon>Stramenopiles</taxon>
        <taxon>Oomycota</taxon>
        <taxon>Peronosporomycetes</taxon>
        <taxon>Peronosporales</taxon>
        <taxon>Peronosporaceae</taxon>
        <taxon>Phytophthora</taxon>
    </lineage>
</organism>
<accession>A0A9W6U1M4</accession>
<protein>
    <submittedName>
        <fullName evidence="1">Unnamed protein product</fullName>
    </submittedName>
</protein>
<dbReference type="OrthoDB" id="2419at2759"/>
<sequence length="128" mass="13923">MFTILPFEEDIFRGGTKTRHLGGGDKNPEPWCHFVGHPAVEDFLETCGAYENIPSYADLPTVTNVHQLEMGADALLDLSKFDQNDMLARGQIFQALSTSGCEPSSTAGVRRKLGIPTDALVICALLGR</sequence>
<dbReference type="Proteomes" id="UP001165121">
    <property type="component" value="Unassembled WGS sequence"/>
</dbReference>
<evidence type="ECO:0000313" key="1">
    <source>
        <dbReference type="EMBL" id="GMF24157.1"/>
    </source>
</evidence>